<evidence type="ECO:0000313" key="1">
    <source>
        <dbReference type="EMBL" id="ACV11864.1"/>
    </source>
</evidence>
<dbReference type="eggNOG" id="ENOG502N60X">
    <property type="taxonomic scope" value="Archaea"/>
</dbReference>
<dbReference type="GeneID" id="8383977"/>
<organism evidence="1 2">
    <name type="scientific">Halorhabdus utahensis (strain DSM 12940 / JCM 11049 / AX-2)</name>
    <dbReference type="NCBI Taxonomy" id="519442"/>
    <lineage>
        <taxon>Archaea</taxon>
        <taxon>Methanobacteriati</taxon>
        <taxon>Methanobacteriota</taxon>
        <taxon>Stenosarchaea group</taxon>
        <taxon>Halobacteria</taxon>
        <taxon>Halobacteriales</taxon>
        <taxon>Haloarculaceae</taxon>
        <taxon>Halorhabdus</taxon>
    </lineage>
</organism>
<dbReference type="AlphaFoldDB" id="C7NQW0"/>
<dbReference type="EMBL" id="CP001687">
    <property type="protein sequence ID" value="ACV11864.1"/>
    <property type="molecule type" value="Genomic_DNA"/>
</dbReference>
<dbReference type="Proteomes" id="UP000002071">
    <property type="component" value="Chromosome"/>
</dbReference>
<gene>
    <name evidence="1" type="ordered locus">Huta_1691</name>
</gene>
<dbReference type="HOGENOM" id="CLU_1709087_0_0_2"/>
<dbReference type="OrthoDB" id="336310at2157"/>
<keyword evidence="2" id="KW-1185">Reference proteome</keyword>
<sequence>MSVVELSDEENVAILAETFTEGLSDIGDKTRQLAVLKRLHELLDSTTPQHYIYETVEGCSELQVIRVGGDQRIYCRLVMGIPHGDKHYNVLFVFYVDPHQYRPDRLTRFDQAAEQRLEEITSFEGVDAVDDYLEAMDAFTADDIRQRIDRLED</sequence>
<dbReference type="RefSeq" id="WP_015789437.1">
    <property type="nucleotide sequence ID" value="NC_013158.1"/>
</dbReference>
<dbReference type="KEGG" id="hut:Huta_1691"/>
<reference evidence="1 2" key="1">
    <citation type="journal article" date="2009" name="Stand. Genomic Sci.">
        <title>Complete genome sequence of Halorhabdus utahensis type strain (AX-2).</title>
        <authorList>
            <person name="Anderson I."/>
            <person name="Tindall B.J."/>
            <person name="Pomrenke H."/>
            <person name="Goker M."/>
            <person name="Lapidus A."/>
            <person name="Nolan M."/>
            <person name="Copeland A."/>
            <person name="Glavina Del Rio T."/>
            <person name="Chen F."/>
            <person name="Tice H."/>
            <person name="Cheng J.F."/>
            <person name="Lucas S."/>
            <person name="Chertkov O."/>
            <person name="Bruce D."/>
            <person name="Brettin T."/>
            <person name="Detter J.C."/>
            <person name="Han C."/>
            <person name="Goodwin L."/>
            <person name="Land M."/>
            <person name="Hauser L."/>
            <person name="Chang Y.J."/>
            <person name="Jeffries C.D."/>
            <person name="Pitluck S."/>
            <person name="Pati A."/>
            <person name="Mavromatis K."/>
            <person name="Ivanova N."/>
            <person name="Ovchinnikova G."/>
            <person name="Chen A."/>
            <person name="Palaniappan K."/>
            <person name="Chain P."/>
            <person name="Rohde M."/>
            <person name="Bristow J."/>
            <person name="Eisen J.A."/>
            <person name="Markowitz V."/>
            <person name="Hugenholtz P."/>
            <person name="Kyrpides N.C."/>
            <person name="Klenk H.P."/>
        </authorList>
    </citation>
    <scope>NUCLEOTIDE SEQUENCE [LARGE SCALE GENOMIC DNA]</scope>
    <source>
        <strain evidence="2">DSM 12940 / JCM 11049 / AX-2</strain>
    </source>
</reference>
<name>C7NQW0_HALUD</name>
<protein>
    <submittedName>
        <fullName evidence="1">Uncharacterized protein</fullName>
    </submittedName>
</protein>
<proteinExistence type="predicted"/>
<evidence type="ECO:0000313" key="2">
    <source>
        <dbReference type="Proteomes" id="UP000002071"/>
    </source>
</evidence>
<accession>C7NQW0</accession>